<evidence type="ECO:0000313" key="10">
    <source>
        <dbReference type="Proteomes" id="UP000234950"/>
    </source>
</evidence>
<dbReference type="GO" id="GO:0009847">
    <property type="term" value="P:spore germination"/>
    <property type="evidence" value="ECO:0007669"/>
    <property type="project" value="InterPro"/>
</dbReference>
<protein>
    <submittedName>
        <fullName evidence="9">Spore gernimation protein KB</fullName>
    </submittedName>
</protein>
<evidence type="ECO:0000256" key="5">
    <source>
        <dbReference type="ARBA" id="ARBA00022692"/>
    </source>
</evidence>
<feature type="transmembrane region" description="Helical" evidence="8">
    <location>
        <begin position="215"/>
        <end position="239"/>
    </location>
</feature>
<sequence>MESAKIKAYQLFVLIVLFEMGSAILVGLGAQAKQDAWISILIGLFGGLGVFLIYYRLYKYYPDLPLTSYVQKIMGKWIGRAIGVAYIIYFLYCAARVLRDFGELLTSTIYTVTPLIVINCLMIFTIIYGIYKGFEVIARVGELFFMIVYMMAVVGFGLVIFSGLIHLENLRPILENGIKPVLKTAFTETINFPFGEMIVFTMLLPFLNDAKKAKWVCLGGMILSGINITITAVINVAALGTDLFMRANFPLLSTVSKIQLANFIERLDVLFMLYLVIGGFFKISIFFYAAVAGTADIFGIKHQSKLSFPMGALVLFSSITIASNYAEHIKEGLNIVPIYLHWPFQIILPSFLLVMAFFRNRKKGNKQENETPSKKQEEAKS</sequence>
<feature type="transmembrane region" description="Helical" evidence="8">
    <location>
        <begin position="77"/>
        <end position="97"/>
    </location>
</feature>
<feature type="transmembrane region" description="Helical" evidence="8">
    <location>
        <begin position="109"/>
        <end position="131"/>
    </location>
</feature>
<feature type="transmembrane region" description="Helical" evidence="8">
    <location>
        <begin position="190"/>
        <end position="208"/>
    </location>
</feature>
<dbReference type="AlphaFoldDB" id="A0A2N5HNX2"/>
<keyword evidence="3" id="KW-0813">Transport</keyword>
<comment type="similarity">
    <text evidence="2">Belongs to the amino acid-polyamine-organocation (APC) superfamily. Spore germination protein (SGP) (TC 2.A.3.9) family.</text>
</comment>
<keyword evidence="7 8" id="KW-0472">Membrane</keyword>
<accession>A0A2N5HNX2</accession>
<feature type="transmembrane region" description="Helical" evidence="8">
    <location>
        <begin position="143"/>
        <end position="165"/>
    </location>
</feature>
<dbReference type="InterPro" id="IPR004761">
    <property type="entry name" value="Spore_GerAB"/>
</dbReference>
<evidence type="ECO:0000256" key="4">
    <source>
        <dbReference type="ARBA" id="ARBA00022544"/>
    </source>
</evidence>
<name>A0A2N5HNX2_9BACI</name>
<feature type="transmembrane region" description="Helical" evidence="8">
    <location>
        <begin position="12"/>
        <end position="30"/>
    </location>
</feature>
<evidence type="ECO:0000256" key="1">
    <source>
        <dbReference type="ARBA" id="ARBA00004141"/>
    </source>
</evidence>
<keyword evidence="6 8" id="KW-1133">Transmembrane helix</keyword>
<comment type="subcellular location">
    <subcellularLocation>
        <location evidence="1">Membrane</location>
        <topology evidence="1">Multi-pass membrane protein</topology>
    </subcellularLocation>
</comment>
<evidence type="ECO:0000256" key="2">
    <source>
        <dbReference type="ARBA" id="ARBA00007998"/>
    </source>
</evidence>
<gene>
    <name evidence="9" type="ORF">CVD27_05915</name>
</gene>
<feature type="transmembrane region" description="Helical" evidence="8">
    <location>
        <begin position="338"/>
        <end position="358"/>
    </location>
</feature>
<feature type="transmembrane region" description="Helical" evidence="8">
    <location>
        <begin position="306"/>
        <end position="326"/>
    </location>
</feature>
<dbReference type="NCBIfam" id="TIGR00912">
    <property type="entry name" value="2A0309"/>
    <property type="match status" value="1"/>
</dbReference>
<organism evidence="9 10">
    <name type="scientific">Neobacillus cucumis</name>
    <dbReference type="NCBI Taxonomy" id="1740721"/>
    <lineage>
        <taxon>Bacteria</taxon>
        <taxon>Bacillati</taxon>
        <taxon>Bacillota</taxon>
        <taxon>Bacilli</taxon>
        <taxon>Bacillales</taxon>
        <taxon>Bacillaceae</taxon>
        <taxon>Neobacillus</taxon>
    </lineage>
</organism>
<evidence type="ECO:0000256" key="6">
    <source>
        <dbReference type="ARBA" id="ARBA00022989"/>
    </source>
</evidence>
<feature type="transmembrane region" description="Helical" evidence="8">
    <location>
        <begin position="36"/>
        <end position="57"/>
    </location>
</feature>
<dbReference type="EMBL" id="PGVE01000028">
    <property type="protein sequence ID" value="PLS07214.1"/>
    <property type="molecule type" value="Genomic_DNA"/>
</dbReference>
<dbReference type="GO" id="GO:0016020">
    <property type="term" value="C:membrane"/>
    <property type="evidence" value="ECO:0007669"/>
    <property type="project" value="UniProtKB-SubCell"/>
</dbReference>
<proteinExistence type="inferred from homology"/>
<feature type="transmembrane region" description="Helical" evidence="8">
    <location>
        <begin position="271"/>
        <end position="294"/>
    </location>
</feature>
<dbReference type="OrthoDB" id="1891864at2"/>
<evidence type="ECO:0000256" key="7">
    <source>
        <dbReference type="ARBA" id="ARBA00023136"/>
    </source>
</evidence>
<evidence type="ECO:0000313" key="9">
    <source>
        <dbReference type="EMBL" id="PLS07214.1"/>
    </source>
</evidence>
<reference evidence="9 10" key="1">
    <citation type="submission" date="2017-11" db="EMBL/GenBank/DDBJ databases">
        <title>Comparitive Functional Genomics of Dry Heat Resistant strains isolated from the Viking Spacecraft.</title>
        <authorList>
            <person name="Seuylemezian A."/>
            <person name="Cooper K."/>
            <person name="Vaishampayan P."/>
        </authorList>
    </citation>
    <scope>NUCLEOTIDE SEQUENCE [LARGE SCALE GENOMIC DNA]</scope>
    <source>
        <strain evidence="9 10">V32-6</strain>
    </source>
</reference>
<dbReference type="RefSeq" id="WP_101646955.1">
    <property type="nucleotide sequence ID" value="NZ_PGVE01000028.1"/>
</dbReference>
<keyword evidence="5 8" id="KW-0812">Transmembrane</keyword>
<evidence type="ECO:0000256" key="3">
    <source>
        <dbReference type="ARBA" id="ARBA00022448"/>
    </source>
</evidence>
<dbReference type="PANTHER" id="PTHR34975">
    <property type="entry name" value="SPORE GERMINATION PROTEIN A2"/>
    <property type="match status" value="1"/>
</dbReference>
<dbReference type="Pfam" id="PF03845">
    <property type="entry name" value="Spore_permease"/>
    <property type="match status" value="1"/>
</dbReference>
<evidence type="ECO:0000256" key="8">
    <source>
        <dbReference type="SAM" id="Phobius"/>
    </source>
</evidence>
<dbReference type="PANTHER" id="PTHR34975:SF2">
    <property type="entry name" value="SPORE GERMINATION PROTEIN A2"/>
    <property type="match status" value="1"/>
</dbReference>
<dbReference type="Proteomes" id="UP000234950">
    <property type="component" value="Unassembled WGS sequence"/>
</dbReference>
<keyword evidence="10" id="KW-1185">Reference proteome</keyword>
<comment type="caution">
    <text evidence="9">The sequence shown here is derived from an EMBL/GenBank/DDBJ whole genome shotgun (WGS) entry which is preliminary data.</text>
</comment>
<keyword evidence="4" id="KW-0309">Germination</keyword>